<evidence type="ECO:0000313" key="3">
    <source>
        <dbReference type="EMBL" id="MDX5894869.1"/>
    </source>
</evidence>
<dbReference type="InterPro" id="IPR051783">
    <property type="entry name" value="NAD(P)-dependent_oxidoreduct"/>
</dbReference>
<dbReference type="SUPFAM" id="SSF51735">
    <property type="entry name" value="NAD(P)-binding Rossmann-fold domains"/>
    <property type="match status" value="1"/>
</dbReference>
<dbReference type="InterPro" id="IPR036291">
    <property type="entry name" value="NAD(P)-bd_dom_sf"/>
</dbReference>
<reference evidence="3" key="2">
    <citation type="submission" date="2023-11" db="EMBL/GenBank/DDBJ databases">
        <title>MicrobeMod: A computational toolkit for identifying prokaryotic methylation and restriction-modification with nanopore sequencing.</title>
        <authorList>
            <person name="Crits-Christoph A."/>
            <person name="Kang S.C."/>
            <person name="Lee H."/>
            <person name="Ostrov N."/>
        </authorList>
    </citation>
    <scope>NUCLEOTIDE SEQUENCE</scope>
    <source>
        <strain evidence="3">ATCC 51242</strain>
    </source>
</reference>
<protein>
    <submittedName>
        <fullName evidence="3">NAD-dependent epimerase/dehydratase family protein</fullName>
    </submittedName>
    <submittedName>
        <fullName evidence="2">NADH(P)-binding</fullName>
    </submittedName>
</protein>
<name>A0A023X640_RUBRA</name>
<accession>A0A023X640</accession>
<dbReference type="PANTHER" id="PTHR48079">
    <property type="entry name" value="PROTEIN YEEZ"/>
    <property type="match status" value="1"/>
</dbReference>
<dbReference type="Proteomes" id="UP001281130">
    <property type="component" value="Unassembled WGS sequence"/>
</dbReference>
<dbReference type="HOGENOM" id="CLU_007383_12_3_11"/>
<organism evidence="2 4">
    <name type="scientific">Rubrobacter radiotolerans</name>
    <name type="common">Arthrobacter radiotolerans</name>
    <dbReference type="NCBI Taxonomy" id="42256"/>
    <lineage>
        <taxon>Bacteria</taxon>
        <taxon>Bacillati</taxon>
        <taxon>Actinomycetota</taxon>
        <taxon>Rubrobacteria</taxon>
        <taxon>Rubrobacterales</taxon>
        <taxon>Rubrobacteraceae</taxon>
        <taxon>Rubrobacter</taxon>
    </lineage>
</organism>
<dbReference type="eggNOG" id="COG0451">
    <property type="taxonomic scope" value="Bacteria"/>
</dbReference>
<dbReference type="GO" id="GO:0005737">
    <property type="term" value="C:cytoplasm"/>
    <property type="evidence" value="ECO:0007669"/>
    <property type="project" value="TreeGrafter"/>
</dbReference>
<proteinExistence type="predicted"/>
<dbReference type="RefSeq" id="WP_038682664.1">
    <property type="nucleotide sequence ID" value="NZ_CP007514.1"/>
</dbReference>
<evidence type="ECO:0000313" key="2">
    <source>
        <dbReference type="EMBL" id="AHY47465.1"/>
    </source>
</evidence>
<feature type="domain" description="NAD-dependent epimerase/dehydratase" evidence="1">
    <location>
        <begin position="3"/>
        <end position="216"/>
    </location>
</feature>
<gene>
    <name evidence="2" type="ORF">RradSPS_2182</name>
    <name evidence="3" type="ORF">SIL72_12645</name>
</gene>
<dbReference type="InterPro" id="IPR001509">
    <property type="entry name" value="Epimerase_deHydtase"/>
</dbReference>
<dbReference type="AlphaFoldDB" id="A0A023X640"/>
<evidence type="ECO:0000313" key="4">
    <source>
        <dbReference type="Proteomes" id="UP000025229"/>
    </source>
</evidence>
<dbReference type="EMBL" id="CP007514">
    <property type="protein sequence ID" value="AHY47465.1"/>
    <property type="molecule type" value="Genomic_DNA"/>
</dbReference>
<sequence length="303" mass="31805">MKVLLTGATGYVGSAVADVLAEAEHEVLCLARSGASAERLRKRGFATATGDISEVGAVRDAARGCRAVVHAAASDGEDPGADDRAFLEGVFEALGGTGAVLIYTSGGWVMGDTDGALADEGHPLRPTTSLAWRPEVERLVLRSGAEAGLRPFVVRPALVYGNGGGVVGETVAFARERGYARYVARPGEDARWTLVHRRDVGRFYAAVIAAAADPDSPEGGIYILAGGPPVPAREVAVAASRAAGAEGRVEPWPLEEARKELGSYAEDLALDQRLCGRKAARDFGFEPESPYIFEHLKSGDHHG</sequence>
<dbReference type="Gene3D" id="3.40.50.720">
    <property type="entry name" value="NAD(P)-binding Rossmann-like Domain"/>
    <property type="match status" value="1"/>
</dbReference>
<dbReference type="GO" id="GO:0004029">
    <property type="term" value="F:aldehyde dehydrogenase (NAD+) activity"/>
    <property type="evidence" value="ECO:0007669"/>
    <property type="project" value="TreeGrafter"/>
</dbReference>
<dbReference type="PANTHER" id="PTHR48079:SF6">
    <property type="entry name" value="NAD(P)-BINDING DOMAIN-CONTAINING PROTEIN-RELATED"/>
    <property type="match status" value="1"/>
</dbReference>
<keyword evidence="4" id="KW-1185">Reference proteome</keyword>
<dbReference type="Pfam" id="PF01370">
    <property type="entry name" value="Epimerase"/>
    <property type="match status" value="1"/>
</dbReference>
<dbReference type="Proteomes" id="UP000025229">
    <property type="component" value="Chromosome"/>
</dbReference>
<dbReference type="STRING" id="42256.RradSPS_2182"/>
<dbReference type="KEGG" id="rrd:RradSPS_2182"/>
<evidence type="ECO:0000259" key="1">
    <source>
        <dbReference type="Pfam" id="PF01370"/>
    </source>
</evidence>
<dbReference type="EMBL" id="JAWXXX010000001">
    <property type="protein sequence ID" value="MDX5894869.1"/>
    <property type="molecule type" value="Genomic_DNA"/>
</dbReference>
<reference evidence="2 4" key="1">
    <citation type="submission" date="2014-03" db="EMBL/GenBank/DDBJ databases">
        <title>Complete genome sequence of the Radio-Resistant Rubrobacter radiotolerans RSPS-4.</title>
        <authorList>
            <person name="Egas C.C."/>
            <person name="Barroso C.C."/>
            <person name="Froufe H.J.C."/>
            <person name="Pacheco J.J."/>
            <person name="Albuquerque L.L."/>
            <person name="da Costa M.M.S."/>
        </authorList>
    </citation>
    <scope>NUCLEOTIDE SEQUENCE [LARGE SCALE GENOMIC DNA]</scope>
    <source>
        <strain evidence="2 4">RSPS-4</strain>
    </source>
</reference>